<organism evidence="2 3">
    <name type="scientific">Coprinellus micaceus</name>
    <name type="common">Glistening ink-cap mushroom</name>
    <name type="synonym">Coprinus micaceus</name>
    <dbReference type="NCBI Taxonomy" id="71717"/>
    <lineage>
        <taxon>Eukaryota</taxon>
        <taxon>Fungi</taxon>
        <taxon>Dikarya</taxon>
        <taxon>Basidiomycota</taxon>
        <taxon>Agaricomycotina</taxon>
        <taxon>Agaricomycetes</taxon>
        <taxon>Agaricomycetidae</taxon>
        <taxon>Agaricales</taxon>
        <taxon>Agaricineae</taxon>
        <taxon>Psathyrellaceae</taxon>
        <taxon>Coprinellus</taxon>
    </lineage>
</organism>
<proteinExistence type="predicted"/>
<evidence type="ECO:0000256" key="1">
    <source>
        <dbReference type="SAM" id="MobiDB-lite"/>
    </source>
</evidence>
<name>A0A4Y7TPI0_COPMI</name>
<dbReference type="OrthoDB" id="613763at2759"/>
<keyword evidence="3" id="KW-1185">Reference proteome</keyword>
<reference evidence="2 3" key="1">
    <citation type="journal article" date="2019" name="Nat. Ecol. Evol.">
        <title>Megaphylogeny resolves global patterns of mushroom evolution.</title>
        <authorList>
            <person name="Varga T."/>
            <person name="Krizsan K."/>
            <person name="Foldi C."/>
            <person name="Dima B."/>
            <person name="Sanchez-Garcia M."/>
            <person name="Sanchez-Ramirez S."/>
            <person name="Szollosi G.J."/>
            <person name="Szarkandi J.G."/>
            <person name="Papp V."/>
            <person name="Albert L."/>
            <person name="Andreopoulos W."/>
            <person name="Angelini C."/>
            <person name="Antonin V."/>
            <person name="Barry K.W."/>
            <person name="Bougher N.L."/>
            <person name="Buchanan P."/>
            <person name="Buyck B."/>
            <person name="Bense V."/>
            <person name="Catcheside P."/>
            <person name="Chovatia M."/>
            <person name="Cooper J."/>
            <person name="Damon W."/>
            <person name="Desjardin D."/>
            <person name="Finy P."/>
            <person name="Geml J."/>
            <person name="Haridas S."/>
            <person name="Hughes K."/>
            <person name="Justo A."/>
            <person name="Karasinski D."/>
            <person name="Kautmanova I."/>
            <person name="Kiss B."/>
            <person name="Kocsube S."/>
            <person name="Kotiranta H."/>
            <person name="LaButti K.M."/>
            <person name="Lechner B.E."/>
            <person name="Liimatainen K."/>
            <person name="Lipzen A."/>
            <person name="Lukacs Z."/>
            <person name="Mihaltcheva S."/>
            <person name="Morgado L.N."/>
            <person name="Niskanen T."/>
            <person name="Noordeloos M.E."/>
            <person name="Ohm R.A."/>
            <person name="Ortiz-Santana B."/>
            <person name="Ovrebo C."/>
            <person name="Racz N."/>
            <person name="Riley R."/>
            <person name="Savchenko A."/>
            <person name="Shiryaev A."/>
            <person name="Soop K."/>
            <person name="Spirin V."/>
            <person name="Szebenyi C."/>
            <person name="Tomsovsky M."/>
            <person name="Tulloss R.E."/>
            <person name="Uehling J."/>
            <person name="Grigoriev I.V."/>
            <person name="Vagvolgyi C."/>
            <person name="Papp T."/>
            <person name="Martin F.M."/>
            <person name="Miettinen O."/>
            <person name="Hibbett D.S."/>
            <person name="Nagy L.G."/>
        </authorList>
    </citation>
    <scope>NUCLEOTIDE SEQUENCE [LARGE SCALE GENOMIC DNA]</scope>
    <source>
        <strain evidence="2 3">FP101781</strain>
    </source>
</reference>
<dbReference type="Gene3D" id="3.80.10.10">
    <property type="entry name" value="Ribonuclease Inhibitor"/>
    <property type="match status" value="1"/>
</dbReference>
<dbReference type="AlphaFoldDB" id="A0A4Y7TPI0"/>
<dbReference type="EMBL" id="QPFP01000007">
    <property type="protein sequence ID" value="TEB35429.1"/>
    <property type="molecule type" value="Genomic_DNA"/>
</dbReference>
<gene>
    <name evidence="2" type="ORF">FA13DRAFT_1762571</name>
</gene>
<evidence type="ECO:0008006" key="4">
    <source>
        <dbReference type="Google" id="ProtNLM"/>
    </source>
</evidence>
<dbReference type="Proteomes" id="UP000298030">
    <property type="component" value="Unassembled WGS sequence"/>
</dbReference>
<evidence type="ECO:0000313" key="3">
    <source>
        <dbReference type="Proteomes" id="UP000298030"/>
    </source>
</evidence>
<protein>
    <recommendedName>
        <fullName evidence="4">F-box domain-containing protein</fullName>
    </recommendedName>
</protein>
<comment type="caution">
    <text evidence="2">The sequence shown here is derived from an EMBL/GenBank/DDBJ whole genome shotgun (WGS) entry which is preliminary data.</text>
</comment>
<accession>A0A4Y7TPI0</accession>
<evidence type="ECO:0000313" key="2">
    <source>
        <dbReference type="EMBL" id="TEB35429.1"/>
    </source>
</evidence>
<feature type="region of interest" description="Disordered" evidence="1">
    <location>
        <begin position="296"/>
        <end position="317"/>
    </location>
</feature>
<dbReference type="InterPro" id="IPR032675">
    <property type="entry name" value="LRR_dom_sf"/>
</dbReference>
<sequence>MSLPLELVDAACEYLDSPALAAVARSSSLLCAVAQRILYRDVAIARPNLPLTVALAAKPRLARHVRAFKIVVDSTSNVLPAYYRALSTALSQMPELVSLSISIPPRLTSSDALPSGPGVCFPRLRSFQASFTLDQHLVGFLSNAPRVAVLSLDGTAHSLYSADVPATLLPHLEVFSGSSHVAEALVPGRPVSAIFLTSGDLTVDAVAALAQSAAPVWTLDATTTSLPLPILETLAEAMPELENIRLTTTYNLWDEFFNTPFIQNIKNALMAMDHLKSANVSGMLWKWLTKDGRVLTNEPHLPSPPPPDSTPSDVDSQWTYDNHNTYYYH</sequence>